<dbReference type="Proteomes" id="UP000306319">
    <property type="component" value="Unassembled WGS sequence"/>
</dbReference>
<dbReference type="EMBL" id="SRYB01000016">
    <property type="protein sequence ID" value="TGY78176.1"/>
    <property type="molecule type" value="Genomic_DNA"/>
</dbReference>
<accession>A0AC61REQ5</accession>
<evidence type="ECO:0000313" key="1">
    <source>
        <dbReference type="EMBL" id="TGY78176.1"/>
    </source>
</evidence>
<protein>
    <submittedName>
        <fullName evidence="1">Amidohydrolase</fullName>
    </submittedName>
</protein>
<gene>
    <name evidence="1" type="ORF">E5331_11680</name>
</gene>
<evidence type="ECO:0000313" key="2">
    <source>
        <dbReference type="Proteomes" id="UP000306319"/>
    </source>
</evidence>
<comment type="caution">
    <text evidence="1">The sequence shown here is derived from an EMBL/GenBank/DDBJ whole genome shotgun (WGS) entry which is preliminary data.</text>
</comment>
<keyword evidence="2" id="KW-1185">Reference proteome</keyword>
<name>A0AC61REQ5_9BACT</name>
<reference evidence="1" key="1">
    <citation type="submission" date="2019-04" db="EMBL/GenBank/DDBJ databases">
        <title>Microbes associate with the intestines of laboratory mice.</title>
        <authorList>
            <person name="Navarre W."/>
            <person name="Wong E."/>
            <person name="Huang K."/>
            <person name="Tropini C."/>
            <person name="Ng K."/>
            <person name="Yu B."/>
        </authorList>
    </citation>
    <scope>NUCLEOTIDE SEQUENCE</scope>
    <source>
        <strain evidence="1">NM04_E33</strain>
    </source>
</reference>
<sequence>MKRIVNLMTALAISSTALSQNAVDVHCHDILPDFVKALDVHGAALDETFPLPAWDVNDHIAFMDSAGIKTSVLSMPAPQPYFGNAEECRDIIRRYNEQTAEICRQHPDRFRFVAALPLPDVDLAMEEAAYALDNLGAIGVKLATNSRGQYLGDESLDPLMAMLNERNAVVIIHPHKPVPVNDSIIATAPLAIYEYPAETTRAVINMIARNVPARYPNIKWVIPHCGSFLPLAIPRMKAVLPAMTAKGLMQPVDFDANLTSFYYDLAGAPSVEAIESMLTITTPDHIMYGSDYPYQPTQVLVAGKRRLEEAIAESQRLSQYKEMFFAGNASKLFNLPYQQPVKAVENIDSMLVRISEIDVFPEYLDEYMKAALTVGANSVANEEGVVCIYPMVQKRDDCKVRILEIYRDMDAYRHHITTPWFQTYKQGTLHMVKNLDLVDMCPMNPSDMPNIFRKMQYGHDR</sequence>
<proteinExistence type="predicted"/>
<organism evidence="1 2">
    <name type="scientific">Lepagella muris</name>
    <dbReference type="NCBI Taxonomy" id="3032870"/>
    <lineage>
        <taxon>Bacteria</taxon>
        <taxon>Pseudomonadati</taxon>
        <taxon>Bacteroidota</taxon>
        <taxon>Bacteroidia</taxon>
        <taxon>Bacteroidales</taxon>
        <taxon>Muribaculaceae</taxon>
        <taxon>Lepagella</taxon>
    </lineage>
</organism>